<dbReference type="Gene3D" id="3.30.1060.10">
    <property type="entry name" value="Peptide methionine sulphoxide reductase MsrA"/>
    <property type="match status" value="1"/>
</dbReference>
<evidence type="ECO:0000259" key="6">
    <source>
        <dbReference type="Pfam" id="PF01625"/>
    </source>
</evidence>
<dbReference type="GO" id="GO:0008113">
    <property type="term" value="F:peptide-methionine (S)-S-oxide reductase activity"/>
    <property type="evidence" value="ECO:0007669"/>
    <property type="project" value="UniProtKB-UniRule"/>
</dbReference>
<comment type="similarity">
    <text evidence="4">Belongs to the MsrA Met sulfoxide reductase family.</text>
</comment>
<feature type="domain" description="Peptide methionine sulphoxide reductase MsrA" evidence="6">
    <location>
        <begin position="93"/>
        <end position="245"/>
    </location>
</feature>
<evidence type="ECO:0000256" key="4">
    <source>
        <dbReference type="HAMAP-Rule" id="MF_01401"/>
    </source>
</evidence>
<dbReference type="InterPro" id="IPR002569">
    <property type="entry name" value="Met_Sox_Rdtase_MsrA_dom"/>
</dbReference>
<dbReference type="NCBIfam" id="TIGR00401">
    <property type="entry name" value="msrA"/>
    <property type="match status" value="1"/>
</dbReference>
<keyword evidence="5" id="KW-0812">Transmembrane</keyword>
<dbReference type="InterPro" id="IPR036509">
    <property type="entry name" value="Met_Sox_Rdtase_MsrA_sf"/>
</dbReference>
<dbReference type="EC" id="1.8.4.11" evidence="4"/>
<keyword evidence="5" id="KW-0472">Membrane</keyword>
<name>A0A6N4SRI9_CYTH3</name>
<dbReference type="AlphaFoldDB" id="A0A6N4SRI9"/>
<feature type="transmembrane region" description="Helical" evidence="5">
    <location>
        <begin position="12"/>
        <end position="32"/>
    </location>
</feature>
<dbReference type="KEGG" id="chu:CHU_1649"/>
<evidence type="ECO:0000313" key="7">
    <source>
        <dbReference type="EMBL" id="ABG58918.1"/>
    </source>
</evidence>
<dbReference type="EMBL" id="CP000383">
    <property type="protein sequence ID" value="ABG58918.1"/>
    <property type="molecule type" value="Genomic_DNA"/>
</dbReference>
<proteinExistence type="inferred from homology"/>
<protein>
    <recommendedName>
        <fullName evidence="4">Peptide methionine sulfoxide reductase MsrA</fullName>
        <shortName evidence="4">Protein-methionine-S-oxide reductase</shortName>
        <ecNumber evidence="4">1.8.4.11</ecNumber>
    </recommendedName>
    <alternativeName>
        <fullName evidence="4">Peptide-methionine (S)-S-oxide reductase</fullName>
        <shortName evidence="4">Peptide Met(O) reductase</shortName>
    </alternativeName>
</protein>
<dbReference type="SUPFAM" id="SSF55068">
    <property type="entry name" value="Peptide methionine sulfoxide reductase"/>
    <property type="match status" value="1"/>
</dbReference>
<evidence type="ECO:0000256" key="1">
    <source>
        <dbReference type="ARBA" id="ARBA00023002"/>
    </source>
</evidence>
<keyword evidence="8" id="KW-1185">Reference proteome</keyword>
<dbReference type="PANTHER" id="PTHR43774:SF1">
    <property type="entry name" value="PEPTIDE METHIONINE SULFOXIDE REDUCTASE MSRA 2"/>
    <property type="match status" value="1"/>
</dbReference>
<dbReference type="Proteomes" id="UP000001822">
    <property type="component" value="Chromosome"/>
</dbReference>
<gene>
    <name evidence="4 7" type="primary">msrA</name>
    <name evidence="7" type="ordered locus">CHU_1649</name>
</gene>
<evidence type="ECO:0000256" key="2">
    <source>
        <dbReference type="ARBA" id="ARBA00047806"/>
    </source>
</evidence>
<evidence type="ECO:0000256" key="5">
    <source>
        <dbReference type="SAM" id="Phobius"/>
    </source>
</evidence>
<keyword evidence="1 4" id="KW-0560">Oxidoreductase</keyword>
<dbReference type="PANTHER" id="PTHR43774">
    <property type="entry name" value="PEPTIDE METHIONINE SULFOXIDE REDUCTASE"/>
    <property type="match status" value="1"/>
</dbReference>
<dbReference type="Pfam" id="PF01625">
    <property type="entry name" value="PMSR"/>
    <property type="match status" value="1"/>
</dbReference>
<feature type="active site" evidence="4">
    <location>
        <position position="100"/>
    </location>
</feature>
<keyword evidence="5" id="KW-1133">Transmembrane helix</keyword>
<dbReference type="HAMAP" id="MF_01401">
    <property type="entry name" value="MsrA"/>
    <property type="match status" value="1"/>
</dbReference>
<sequence length="266" mass="30917">MCIYFHKFNMFLALWHHFFIPLIYLTTCNLSVHKSSIYHIKIIHMKAHLKELGTLAIGLFSIMACSSITKETKPIAHDIHMENQTGDTKQLDTATFGNGCFWCTEAVFQDIKGVVKVTSGYSGGTVTNPSYKQICTGTTGHAEVLQIVYNPSIVSYSELLQMFWYSHDPTTLNRQGNDVGTQYRSVVFYHNETQRKEAEFYKKKLDEEKIFEKPIVTEIVSFTKFYPAEDYHQNYYKEHGSEPYCMYIIRPKLEKFKKVFGEKFKQ</sequence>
<reference evidence="7 8" key="1">
    <citation type="journal article" date="2007" name="Appl. Environ. Microbiol.">
        <title>Genome sequence of the cellulolytic gliding bacterium Cytophaga hutchinsonii.</title>
        <authorList>
            <person name="Xie G."/>
            <person name="Bruce D.C."/>
            <person name="Challacombe J.F."/>
            <person name="Chertkov O."/>
            <person name="Detter J.C."/>
            <person name="Gilna P."/>
            <person name="Han C.S."/>
            <person name="Lucas S."/>
            <person name="Misra M."/>
            <person name="Myers G.L."/>
            <person name="Richardson P."/>
            <person name="Tapia R."/>
            <person name="Thayer N."/>
            <person name="Thompson L.S."/>
            <person name="Brettin T.S."/>
            <person name="Henrissat B."/>
            <person name="Wilson D.B."/>
            <person name="McBride M.J."/>
        </authorList>
    </citation>
    <scope>NUCLEOTIDE SEQUENCE [LARGE SCALE GENOMIC DNA]</scope>
    <source>
        <strain evidence="8">ATCC 33406 / DSM 1761 / CIP 103989 / NBRC 15051 / NCIMB 9469 / D465</strain>
    </source>
</reference>
<comment type="catalytic activity">
    <reaction evidence="3 4">
        <text>[thioredoxin]-disulfide + L-methionine + H2O = L-methionine (S)-S-oxide + [thioredoxin]-dithiol</text>
        <dbReference type="Rhea" id="RHEA:19993"/>
        <dbReference type="Rhea" id="RHEA-COMP:10698"/>
        <dbReference type="Rhea" id="RHEA-COMP:10700"/>
        <dbReference type="ChEBI" id="CHEBI:15377"/>
        <dbReference type="ChEBI" id="CHEBI:29950"/>
        <dbReference type="ChEBI" id="CHEBI:50058"/>
        <dbReference type="ChEBI" id="CHEBI:57844"/>
        <dbReference type="ChEBI" id="CHEBI:58772"/>
        <dbReference type="EC" id="1.8.4.11"/>
    </reaction>
</comment>
<comment type="catalytic activity">
    <reaction evidence="2 4">
        <text>L-methionyl-[protein] + [thioredoxin]-disulfide + H2O = L-methionyl-(S)-S-oxide-[protein] + [thioredoxin]-dithiol</text>
        <dbReference type="Rhea" id="RHEA:14217"/>
        <dbReference type="Rhea" id="RHEA-COMP:10698"/>
        <dbReference type="Rhea" id="RHEA-COMP:10700"/>
        <dbReference type="Rhea" id="RHEA-COMP:12313"/>
        <dbReference type="Rhea" id="RHEA-COMP:12315"/>
        <dbReference type="ChEBI" id="CHEBI:15377"/>
        <dbReference type="ChEBI" id="CHEBI:16044"/>
        <dbReference type="ChEBI" id="CHEBI:29950"/>
        <dbReference type="ChEBI" id="CHEBI:44120"/>
        <dbReference type="ChEBI" id="CHEBI:50058"/>
        <dbReference type="EC" id="1.8.4.11"/>
    </reaction>
</comment>
<accession>A0A6N4SRI9</accession>
<organism evidence="7 8">
    <name type="scientific">Cytophaga hutchinsonii (strain ATCC 33406 / DSM 1761 / CIP 103989 / NBRC 15051 / NCIMB 9469 / D465)</name>
    <dbReference type="NCBI Taxonomy" id="269798"/>
    <lineage>
        <taxon>Bacteria</taxon>
        <taxon>Pseudomonadati</taxon>
        <taxon>Bacteroidota</taxon>
        <taxon>Cytophagia</taxon>
        <taxon>Cytophagales</taxon>
        <taxon>Cytophagaceae</taxon>
        <taxon>Cytophaga</taxon>
    </lineage>
</organism>
<evidence type="ECO:0000256" key="3">
    <source>
        <dbReference type="ARBA" id="ARBA00048782"/>
    </source>
</evidence>
<evidence type="ECO:0000313" key="8">
    <source>
        <dbReference type="Proteomes" id="UP000001822"/>
    </source>
</evidence>
<comment type="function">
    <text evidence="4">Has an important function as a repair enzyme for proteins that have been inactivated by oxidation. Catalyzes the reversible oxidation-reduction of methionine sulfoxide in proteins to methionine.</text>
</comment>